<gene>
    <name evidence="10 13" type="primary">ppc</name>
    <name evidence="13" type="ORF">SIN8267_01043</name>
</gene>
<organism evidence="13 14">
    <name type="scientific">Sinobacterium norvegicum</name>
    <dbReference type="NCBI Taxonomy" id="1641715"/>
    <lineage>
        <taxon>Bacteria</taxon>
        <taxon>Pseudomonadati</taxon>
        <taxon>Pseudomonadota</taxon>
        <taxon>Gammaproteobacteria</taxon>
        <taxon>Cellvibrionales</taxon>
        <taxon>Spongiibacteraceae</taxon>
        <taxon>Sinobacterium</taxon>
    </lineage>
</organism>
<evidence type="ECO:0000256" key="7">
    <source>
        <dbReference type="ARBA" id="ARBA00023239"/>
    </source>
</evidence>
<dbReference type="NCBIfam" id="NF000584">
    <property type="entry name" value="PRK00009.1"/>
    <property type="match status" value="1"/>
</dbReference>
<evidence type="ECO:0000256" key="11">
    <source>
        <dbReference type="PROSITE-ProRule" id="PRU10111"/>
    </source>
</evidence>
<dbReference type="Gene3D" id="1.20.1440.90">
    <property type="entry name" value="Phosphoenolpyruvate/pyruvate domain"/>
    <property type="match status" value="1"/>
</dbReference>
<evidence type="ECO:0000313" key="14">
    <source>
        <dbReference type="Proteomes" id="UP000838100"/>
    </source>
</evidence>
<dbReference type="InterPro" id="IPR022805">
    <property type="entry name" value="PEP_COase_bac/pln-type"/>
</dbReference>
<dbReference type="InterPro" id="IPR033129">
    <property type="entry name" value="PEPCASE_His_AS"/>
</dbReference>
<dbReference type="PROSITE" id="PS00393">
    <property type="entry name" value="PEPCASE_2"/>
    <property type="match status" value="1"/>
</dbReference>
<keyword evidence="14" id="KW-1185">Reference proteome</keyword>
<comment type="function">
    <text evidence="2 10">Forms oxaloacetate, a four-carbon dicarboxylic acid source for the tricarboxylic acid cycle.</text>
</comment>
<evidence type="ECO:0000256" key="2">
    <source>
        <dbReference type="ARBA" id="ARBA00003670"/>
    </source>
</evidence>
<dbReference type="PROSITE" id="PS00781">
    <property type="entry name" value="PEPCASE_1"/>
    <property type="match status" value="1"/>
</dbReference>
<dbReference type="InterPro" id="IPR015813">
    <property type="entry name" value="Pyrv/PenolPyrv_kinase-like_dom"/>
</dbReference>
<dbReference type="GO" id="GO:0008964">
    <property type="term" value="F:phosphoenolpyruvate carboxylase activity"/>
    <property type="evidence" value="ECO:0007669"/>
    <property type="project" value="UniProtKB-EC"/>
</dbReference>
<evidence type="ECO:0000256" key="8">
    <source>
        <dbReference type="ARBA" id="ARBA00023300"/>
    </source>
</evidence>
<feature type="active site" evidence="10 12">
    <location>
        <position position="549"/>
    </location>
</feature>
<evidence type="ECO:0000256" key="3">
    <source>
        <dbReference type="ARBA" id="ARBA00008346"/>
    </source>
</evidence>
<feature type="active site" evidence="10 11">
    <location>
        <position position="144"/>
    </location>
</feature>
<dbReference type="EMBL" id="CAKLPX010000001">
    <property type="protein sequence ID" value="CAH0990942.1"/>
    <property type="molecule type" value="Genomic_DNA"/>
</dbReference>
<dbReference type="InterPro" id="IPR018129">
    <property type="entry name" value="PEP_COase_Lys_AS"/>
</dbReference>
<evidence type="ECO:0000256" key="9">
    <source>
        <dbReference type="ARBA" id="ARBA00048995"/>
    </source>
</evidence>
<dbReference type="SUPFAM" id="SSF51621">
    <property type="entry name" value="Phosphoenolpyruvate/pyruvate domain"/>
    <property type="match status" value="1"/>
</dbReference>
<dbReference type="Proteomes" id="UP000838100">
    <property type="component" value="Unassembled WGS sequence"/>
</dbReference>
<dbReference type="RefSeq" id="WP_237443607.1">
    <property type="nucleotide sequence ID" value="NZ_CAKLPX010000001.1"/>
</dbReference>
<accession>A0ABM9ACL5</accession>
<dbReference type="PRINTS" id="PR00150">
    <property type="entry name" value="PEPCARBXLASE"/>
</dbReference>
<evidence type="ECO:0000256" key="6">
    <source>
        <dbReference type="ARBA" id="ARBA00022842"/>
    </source>
</evidence>
<protein>
    <recommendedName>
        <fullName evidence="5 10">Phosphoenolpyruvate carboxylase</fullName>
        <shortName evidence="10">PEPC</shortName>
        <shortName evidence="10">PEPCase</shortName>
        <ecNumber evidence="4 10">4.1.1.31</ecNumber>
    </recommendedName>
</protein>
<comment type="similarity">
    <text evidence="3 10">Belongs to the PEPCase type 1 family.</text>
</comment>
<dbReference type="EC" id="4.1.1.31" evidence="4 10"/>
<keyword evidence="6 10" id="KW-0460">Magnesium</keyword>
<evidence type="ECO:0000256" key="4">
    <source>
        <dbReference type="ARBA" id="ARBA00012305"/>
    </source>
</evidence>
<proteinExistence type="inferred from homology"/>
<evidence type="ECO:0000256" key="5">
    <source>
        <dbReference type="ARBA" id="ARBA00022419"/>
    </source>
</evidence>
<sequence>MTINKNSETISQALSHNVDNLGRMLGQAVSNSHGEALLSKIETIRNLAKTARADNDADRHELLSVLQQLDNEELLPVARAFSQFLNLVNISDQHHAISREMADELSSTETLKSLFSDLKQQGVSANEVAKQIENLNIELVLTAHPTEITRRSLIHKYTELDTCLGDIELTGYTDREQSARAQRLEELIAQIWHTDEFRQDKPSPLDEAKWGMAVLENSLWQAVPDYIRRLQSTAKEAYDIDLPITAAPISFVSWMGGDRDGNPNVTADITRKVLLIYRWKMADLYLNDIVDLVDELSMSACSEALAAMTDNSSEPYRAVMKSLRRILNNTLQKTDALLRGHSYEGGETLEHIDQLWLPLHRCYQSLLDSGMSIIANGKLLDLLRRVRCFGTNLVKLDIRQESSRHSACFAELTRYLGLGDYNEWSEGDRQTFLLAELQSKRPLFPRQWQPSAEVAEVLETCRVVAENSIDRFGGYVISMAKVPSDVLAVHLLLKESGCQYVMPVAPLFETLEDLNNAADVIEQLLNIPWYKGYIDGYQMVMIGYSDSAKDAGVLAAGWAQYRAQELLLEVCDKAKVSLMLFHGRGGTIGRGGAPTHAALLSQPPGSLRSGLRVTEQGEMIRAKLGLSPIAIKSFALYTSAILQANIDKPPAPKAQWRALIEQLADDSCAAYRSFVRDDENFVRYFRQATPEQELGKLPLGSRPSRRSNNGGIESLRAIPWIFAWSQNRLMLPAWLGAGQALGKAIDNGQQKLLEEMCRDWPFFSTRVSMLEMVFAKADIELSSHYDSVLVDADLQYLGDQLRQQLLQNIDTVLSITNDGSLMEDLPMVRDSVQFRNTYVDPLNLLQAELLRRNRAHPDPQLERAIMATIAGIAAGLRNTG</sequence>
<reference evidence="13" key="1">
    <citation type="submission" date="2021-12" db="EMBL/GenBank/DDBJ databases">
        <authorList>
            <person name="Rodrigo-Torres L."/>
            <person name="Arahal R. D."/>
            <person name="Lucena T."/>
        </authorList>
    </citation>
    <scope>NUCLEOTIDE SEQUENCE</scope>
    <source>
        <strain evidence="13">CECT 8267</strain>
    </source>
</reference>
<dbReference type="PANTHER" id="PTHR30523">
    <property type="entry name" value="PHOSPHOENOLPYRUVATE CARBOXYLASE"/>
    <property type="match status" value="1"/>
</dbReference>
<keyword evidence="8 10" id="KW-0120">Carbon dioxide fixation</keyword>
<name>A0ABM9ACL5_9GAMM</name>
<evidence type="ECO:0000256" key="10">
    <source>
        <dbReference type="HAMAP-Rule" id="MF_00595"/>
    </source>
</evidence>
<dbReference type="Pfam" id="PF00311">
    <property type="entry name" value="PEPcase"/>
    <property type="match status" value="1"/>
</dbReference>
<comment type="cofactor">
    <cofactor evidence="1 10">
        <name>Mg(2+)</name>
        <dbReference type="ChEBI" id="CHEBI:18420"/>
    </cofactor>
</comment>
<dbReference type="HAMAP" id="MF_00595">
    <property type="entry name" value="PEPcase_type1"/>
    <property type="match status" value="1"/>
</dbReference>
<evidence type="ECO:0000256" key="12">
    <source>
        <dbReference type="PROSITE-ProRule" id="PRU10112"/>
    </source>
</evidence>
<comment type="subunit">
    <text evidence="10">Homotetramer.</text>
</comment>
<dbReference type="PANTHER" id="PTHR30523:SF6">
    <property type="entry name" value="PHOSPHOENOLPYRUVATE CARBOXYLASE"/>
    <property type="match status" value="1"/>
</dbReference>
<dbReference type="InterPro" id="IPR021135">
    <property type="entry name" value="PEP_COase"/>
</dbReference>
<comment type="caution">
    <text evidence="13">The sequence shown here is derived from an EMBL/GenBank/DDBJ whole genome shotgun (WGS) entry which is preliminary data.</text>
</comment>
<comment type="catalytic activity">
    <reaction evidence="9 10">
        <text>oxaloacetate + phosphate = phosphoenolpyruvate + hydrogencarbonate</text>
        <dbReference type="Rhea" id="RHEA:28370"/>
        <dbReference type="ChEBI" id="CHEBI:16452"/>
        <dbReference type="ChEBI" id="CHEBI:17544"/>
        <dbReference type="ChEBI" id="CHEBI:43474"/>
        <dbReference type="ChEBI" id="CHEBI:58702"/>
        <dbReference type="EC" id="4.1.1.31"/>
    </reaction>
</comment>
<keyword evidence="7 10" id="KW-0456">Lyase</keyword>
<evidence type="ECO:0000256" key="1">
    <source>
        <dbReference type="ARBA" id="ARBA00001946"/>
    </source>
</evidence>
<evidence type="ECO:0000313" key="13">
    <source>
        <dbReference type="EMBL" id="CAH0990942.1"/>
    </source>
</evidence>